<accession>A0A498CT45</accession>
<organism evidence="1 2">
    <name type="scientific">Anaerotruncus massiliensis</name>
    <name type="common">ex Liu et al. 2021</name>
    <dbReference type="NCBI Taxonomy" id="2321404"/>
    <lineage>
        <taxon>Bacteria</taxon>
        <taxon>Bacillati</taxon>
        <taxon>Bacillota</taxon>
        <taxon>Clostridia</taxon>
        <taxon>Eubacteriales</taxon>
        <taxon>Oscillospiraceae</taxon>
        <taxon>Anaerotruncus</taxon>
    </lineage>
</organism>
<evidence type="ECO:0000313" key="1">
    <source>
        <dbReference type="EMBL" id="RLL08941.1"/>
    </source>
</evidence>
<dbReference type="RefSeq" id="WP_121587373.1">
    <property type="nucleotide sequence ID" value="NZ_DBFYZJ010000075.1"/>
</dbReference>
<dbReference type="EMBL" id="RCHT01000027">
    <property type="protein sequence ID" value="RLL08941.1"/>
    <property type="molecule type" value="Genomic_DNA"/>
</dbReference>
<dbReference type="AlphaFoldDB" id="A0A498CT45"/>
<evidence type="ECO:0000313" key="2">
    <source>
        <dbReference type="Proteomes" id="UP000276301"/>
    </source>
</evidence>
<dbReference type="InterPro" id="IPR024227">
    <property type="entry name" value="DUF3795"/>
</dbReference>
<proteinExistence type="predicted"/>
<keyword evidence="2" id="KW-1185">Reference proteome</keyword>
<dbReference type="Proteomes" id="UP000276301">
    <property type="component" value="Unassembled WGS sequence"/>
</dbReference>
<dbReference type="Pfam" id="PF12675">
    <property type="entry name" value="DUF3795"/>
    <property type="match status" value="1"/>
</dbReference>
<sequence>MIESRCGLLCSACNYREPMGCKGCTAIEKPFWGDACPVKSCCEAKELEHCGTCGEFPCALLTGFAYDPDQGDDGKRIEQCRCWRDAEKEAVS</sequence>
<comment type="caution">
    <text evidence="1">The sequence shown here is derived from an EMBL/GenBank/DDBJ whole genome shotgun (WGS) entry which is preliminary data.</text>
</comment>
<reference evidence="1 2" key="1">
    <citation type="submission" date="2018-10" db="EMBL/GenBank/DDBJ databases">
        <title>Anaerotruncus faecis sp. nov., isolated from human feces.</title>
        <authorList>
            <person name="Wang Y.-J."/>
        </authorList>
    </citation>
    <scope>NUCLEOTIDE SEQUENCE [LARGE SCALE GENOMIC DNA]</scope>
    <source>
        <strain evidence="1 2">22A2-44</strain>
    </source>
</reference>
<protein>
    <submittedName>
        <fullName evidence="1">DUF3795 domain-containing protein</fullName>
    </submittedName>
</protein>
<name>A0A498CT45_9FIRM</name>
<gene>
    <name evidence="1" type="ORF">D4A47_11470</name>
</gene>